<dbReference type="InterPro" id="IPR013750">
    <property type="entry name" value="GHMP_kinase_C_dom"/>
</dbReference>
<dbReference type="GO" id="GO:0005524">
    <property type="term" value="F:ATP binding"/>
    <property type="evidence" value="ECO:0007669"/>
    <property type="project" value="InterPro"/>
</dbReference>
<proteinExistence type="predicted"/>
<keyword evidence="3 6" id="KW-0418">Kinase</keyword>
<evidence type="ECO:0000256" key="3">
    <source>
        <dbReference type="ARBA" id="ARBA00022777"/>
    </source>
</evidence>
<evidence type="ECO:0000256" key="1">
    <source>
        <dbReference type="ARBA" id="ARBA00022490"/>
    </source>
</evidence>
<keyword evidence="4" id="KW-0460">Magnesium</keyword>
<comment type="caution">
    <text evidence="6">The sequence shown here is derived from an EMBL/GenBank/DDBJ whole genome shotgun (WGS) entry which is preliminary data.</text>
</comment>
<dbReference type="InterPro" id="IPR036554">
    <property type="entry name" value="GHMP_kinase_C_sf"/>
</dbReference>
<dbReference type="InterPro" id="IPR006205">
    <property type="entry name" value="Mev_gal_kin"/>
</dbReference>
<dbReference type="GO" id="GO:0004496">
    <property type="term" value="F:mevalonate kinase activity"/>
    <property type="evidence" value="ECO:0007669"/>
    <property type="project" value="UniProtKB-EC"/>
</dbReference>
<evidence type="ECO:0000313" key="7">
    <source>
        <dbReference type="Proteomes" id="UP000050360"/>
    </source>
</evidence>
<dbReference type="Gene3D" id="3.30.70.890">
    <property type="entry name" value="GHMP kinase, C-terminal domain"/>
    <property type="match status" value="1"/>
</dbReference>
<evidence type="ECO:0000259" key="5">
    <source>
        <dbReference type="Pfam" id="PF08544"/>
    </source>
</evidence>
<feature type="domain" description="GHMP kinase C-terminal" evidence="5">
    <location>
        <begin position="4"/>
        <end position="74"/>
    </location>
</feature>
<evidence type="ECO:0000256" key="2">
    <source>
        <dbReference type="ARBA" id="ARBA00022679"/>
    </source>
</evidence>
<name>A0A0P8E2Y1_9EURY</name>
<dbReference type="AlphaFoldDB" id="A0A0P8E2Y1"/>
<dbReference type="EMBL" id="LKCM01000061">
    <property type="protein sequence ID" value="KPQ44735.1"/>
    <property type="molecule type" value="Genomic_DNA"/>
</dbReference>
<gene>
    <name evidence="6" type="ORF">MPEBLZ_00700</name>
</gene>
<reference evidence="6 7" key="1">
    <citation type="submission" date="2015-09" db="EMBL/GenBank/DDBJ databases">
        <title>A metagenomics-based metabolic model of nitrate-dependent anaerobic oxidation of methane by Methanoperedens-like archaea.</title>
        <authorList>
            <person name="Arshad A."/>
            <person name="Speth D.R."/>
            <person name="De Graaf R.M."/>
            <person name="Op Den Camp H.J."/>
            <person name="Jetten M.S."/>
            <person name="Welte C.U."/>
        </authorList>
    </citation>
    <scope>NUCLEOTIDE SEQUENCE [LARGE SCALE GENOMIC DNA]</scope>
</reference>
<dbReference type="SUPFAM" id="SSF55060">
    <property type="entry name" value="GHMP Kinase, C-terminal domain"/>
    <property type="match status" value="1"/>
</dbReference>
<accession>A0A0P8E2Y1</accession>
<dbReference type="Proteomes" id="UP000050360">
    <property type="component" value="Unassembled WGS sequence"/>
</dbReference>
<dbReference type="PANTHER" id="PTHR43290">
    <property type="entry name" value="MEVALONATE KINASE"/>
    <property type="match status" value="1"/>
</dbReference>
<dbReference type="GO" id="GO:0019287">
    <property type="term" value="P:isopentenyl diphosphate biosynthetic process, mevalonate pathway"/>
    <property type="evidence" value="ECO:0007669"/>
    <property type="project" value="TreeGrafter"/>
</dbReference>
<evidence type="ECO:0000313" key="6">
    <source>
        <dbReference type="EMBL" id="KPQ44735.1"/>
    </source>
</evidence>
<dbReference type="PATRIC" id="fig|1719120.3.peg.767"/>
<dbReference type="EC" id="2.7.1.36" evidence="6"/>
<evidence type="ECO:0000256" key="4">
    <source>
        <dbReference type="ARBA" id="ARBA00022842"/>
    </source>
</evidence>
<keyword evidence="1" id="KW-0963">Cytoplasm</keyword>
<protein>
    <submittedName>
        <fullName evidence="6">Mevalonate kinase</fullName>
        <ecNumber evidence="6">2.7.1.36</ecNumber>
    </submittedName>
</protein>
<dbReference type="Pfam" id="PF08544">
    <property type="entry name" value="GHMP_kinases_C"/>
    <property type="match status" value="1"/>
</dbReference>
<dbReference type="GO" id="GO:0005829">
    <property type="term" value="C:cytosol"/>
    <property type="evidence" value="ECO:0007669"/>
    <property type="project" value="TreeGrafter"/>
</dbReference>
<keyword evidence="2 6" id="KW-0808">Transferase</keyword>
<dbReference type="PANTHER" id="PTHR43290:SF2">
    <property type="entry name" value="MEVALONATE KINASE"/>
    <property type="match status" value="1"/>
</dbReference>
<sequence length="91" mass="9232">MVMQKNYRELGKLMNANHGLLDALGVCTMELSALVYAARNAGAYGAKLTGAGGGGCMVALTDSPEKVANAIEKAGGSAIISSFTPDGVLQV</sequence>
<organism evidence="6 7">
    <name type="scientific">Candidatus Methanoperedens nitratireducens</name>
    <dbReference type="NCBI Taxonomy" id="1392998"/>
    <lineage>
        <taxon>Archaea</taxon>
        <taxon>Methanobacteriati</taxon>
        <taxon>Methanobacteriota</taxon>
        <taxon>Stenosarchaea group</taxon>
        <taxon>Methanomicrobia</taxon>
        <taxon>Methanosarcinales</taxon>
        <taxon>ANME-2 cluster</taxon>
        <taxon>Candidatus Methanoperedentaceae</taxon>
        <taxon>Candidatus Methanoperedens</taxon>
    </lineage>
</organism>